<proteinExistence type="predicted"/>
<feature type="transmembrane region" description="Helical" evidence="1">
    <location>
        <begin position="38"/>
        <end position="60"/>
    </location>
</feature>
<protein>
    <submittedName>
        <fullName evidence="2">Uncharacterized protein</fullName>
    </submittedName>
</protein>
<evidence type="ECO:0000313" key="3">
    <source>
        <dbReference type="Proteomes" id="UP000809337"/>
    </source>
</evidence>
<evidence type="ECO:0000313" key="2">
    <source>
        <dbReference type="EMBL" id="MBM2357341.1"/>
    </source>
</evidence>
<reference evidence="2" key="1">
    <citation type="submission" date="2021-01" db="EMBL/GenBank/DDBJ databases">
        <title>Diatom-associated Roseobacters Show Island Model of Population Structure.</title>
        <authorList>
            <person name="Qu L."/>
            <person name="Feng X."/>
            <person name="Chen Y."/>
            <person name="Li L."/>
            <person name="Wang X."/>
            <person name="Hu Z."/>
            <person name="Wang H."/>
            <person name="Luo H."/>
        </authorList>
    </citation>
    <scope>NUCLEOTIDE SEQUENCE</scope>
    <source>
        <strain evidence="2">SM26-45</strain>
    </source>
</reference>
<keyword evidence="1" id="KW-0472">Membrane</keyword>
<keyword evidence="1" id="KW-1133">Transmembrane helix</keyword>
<dbReference type="Proteomes" id="UP000809337">
    <property type="component" value="Unassembled WGS sequence"/>
</dbReference>
<organism evidence="2 3">
    <name type="scientific">Pseudosulfitobacter pseudonitzschiae</name>
    <dbReference type="NCBI Taxonomy" id="1402135"/>
    <lineage>
        <taxon>Bacteria</taxon>
        <taxon>Pseudomonadati</taxon>
        <taxon>Pseudomonadota</taxon>
        <taxon>Alphaproteobacteria</taxon>
        <taxon>Rhodobacterales</taxon>
        <taxon>Roseobacteraceae</taxon>
        <taxon>Pseudosulfitobacter</taxon>
    </lineage>
</organism>
<dbReference type="AlphaFoldDB" id="A0A9Q2RX92"/>
<name>A0A9Q2RX92_9RHOB</name>
<dbReference type="EMBL" id="JAFBWN010000034">
    <property type="protein sequence ID" value="MBM2357341.1"/>
    <property type="molecule type" value="Genomic_DNA"/>
</dbReference>
<sequence>MIHFILIGFGYVILWAFAFVLTVYIFDRVVKPEDWGDSFMHIISVGSIFATAITVLVWWFS</sequence>
<evidence type="ECO:0000256" key="1">
    <source>
        <dbReference type="SAM" id="Phobius"/>
    </source>
</evidence>
<feature type="transmembrane region" description="Helical" evidence="1">
    <location>
        <begin position="6"/>
        <end position="26"/>
    </location>
</feature>
<dbReference type="RefSeq" id="WP_231036069.1">
    <property type="nucleotide sequence ID" value="NZ_JAJNGX010000034.1"/>
</dbReference>
<keyword evidence="1" id="KW-0812">Transmembrane</keyword>
<gene>
    <name evidence="2" type="ORF">JQX14_22585</name>
</gene>
<accession>A0A9Q2RX92</accession>
<comment type="caution">
    <text evidence="2">The sequence shown here is derived from an EMBL/GenBank/DDBJ whole genome shotgun (WGS) entry which is preliminary data.</text>
</comment>